<dbReference type="Proteomes" id="UP000020825">
    <property type="component" value="Unassembled WGS sequence"/>
</dbReference>
<dbReference type="PATRIC" id="fig|1299331.3.peg.4742"/>
<dbReference type="EMBL" id="JAOG01000003">
    <property type="protein sequence ID" value="EUA53218.1"/>
    <property type="molecule type" value="Genomic_DNA"/>
</dbReference>
<accession>X8CCQ7</accession>
<protein>
    <submittedName>
        <fullName evidence="3">Uncharacterized protein</fullName>
    </submittedName>
</protein>
<keyword evidence="2" id="KW-0812">Transmembrane</keyword>
<evidence type="ECO:0000256" key="1">
    <source>
        <dbReference type="SAM" id="MobiDB-lite"/>
    </source>
</evidence>
<name>X8CCQ7_MYCIT</name>
<evidence type="ECO:0000256" key="2">
    <source>
        <dbReference type="SAM" id="Phobius"/>
    </source>
</evidence>
<proteinExistence type="predicted"/>
<gene>
    <name evidence="3" type="ORF">I550_4853</name>
</gene>
<comment type="caution">
    <text evidence="3">The sequence shown here is derived from an EMBL/GenBank/DDBJ whole genome shotgun (WGS) entry which is preliminary data.</text>
</comment>
<keyword evidence="2" id="KW-1133">Transmembrane helix</keyword>
<keyword evidence="2" id="KW-0472">Membrane</keyword>
<sequence length="260" mass="29394">MDSMGWIQDSWHGVTHVGSSTWIAWAAWAAIALAVVTLVFTNSQITRNRRAAAEQTRPHVGVFMEPHSADWHVIELVVRNFGQTAAYDIQFSFDNPPTVAEYESATDGYADVVELRLPRELPVLAPGQEWRLVWDSALDRAEIGSGIESRFTGTVSYYDRPDQPRGWRFWQRERSPLRTDVVLDWDALPPVQRIELMTTHDLAKREKEKLELLRGLLTYFHYASKETGPRFSAARSNGSTPRFGRPKTAGAPANSTNPPM</sequence>
<organism evidence="3 4">
    <name type="scientific">Mycobacterium intracellulare 1956</name>
    <dbReference type="NCBI Taxonomy" id="1299331"/>
    <lineage>
        <taxon>Bacteria</taxon>
        <taxon>Bacillati</taxon>
        <taxon>Actinomycetota</taxon>
        <taxon>Actinomycetes</taxon>
        <taxon>Mycobacteriales</taxon>
        <taxon>Mycobacteriaceae</taxon>
        <taxon>Mycobacterium</taxon>
        <taxon>Mycobacterium avium complex (MAC)</taxon>
    </lineage>
</organism>
<feature type="region of interest" description="Disordered" evidence="1">
    <location>
        <begin position="230"/>
        <end position="260"/>
    </location>
</feature>
<feature type="transmembrane region" description="Helical" evidence="2">
    <location>
        <begin position="20"/>
        <end position="40"/>
    </location>
</feature>
<reference evidence="3 4" key="1">
    <citation type="submission" date="2013-12" db="EMBL/GenBank/DDBJ databases">
        <authorList>
            <person name="Zelazny A."/>
            <person name="Olivier K."/>
            <person name="Holland S."/>
            <person name="Lenaerts A."/>
            <person name="Ordway D."/>
            <person name="DeGroote M.A."/>
            <person name="Parker T."/>
            <person name="Sizemore C."/>
            <person name="Tallon L.J."/>
            <person name="Sadzewicz L.K."/>
            <person name="Sengamalay N."/>
            <person name="Fraser C.M."/>
            <person name="Hine E."/>
            <person name="Shefchek K.A."/>
            <person name="Das S.P."/>
            <person name="Tettelin H."/>
        </authorList>
    </citation>
    <scope>NUCLEOTIDE SEQUENCE [LARGE SCALE GENOMIC DNA]</scope>
    <source>
        <strain evidence="3 4">1956</strain>
    </source>
</reference>
<evidence type="ECO:0000313" key="4">
    <source>
        <dbReference type="Proteomes" id="UP000020825"/>
    </source>
</evidence>
<dbReference type="AlphaFoldDB" id="X8CCQ7"/>
<evidence type="ECO:0000313" key="3">
    <source>
        <dbReference type="EMBL" id="EUA53218.1"/>
    </source>
</evidence>